<dbReference type="InterPro" id="IPR050127">
    <property type="entry name" value="Serine_Proteases_S1"/>
</dbReference>
<keyword evidence="8" id="KW-1185">Reference proteome</keyword>
<evidence type="ECO:0000313" key="8">
    <source>
        <dbReference type="Proteomes" id="UP001329430"/>
    </source>
</evidence>
<keyword evidence="2" id="KW-0645">Protease</keyword>
<reference evidence="7 8" key="1">
    <citation type="journal article" date="2024" name="Insects">
        <title>An Improved Chromosome-Level Genome Assembly of the Firefly Pyrocoelia pectoralis.</title>
        <authorList>
            <person name="Fu X."/>
            <person name="Meyer-Rochow V.B."/>
            <person name="Ballantyne L."/>
            <person name="Zhu X."/>
        </authorList>
    </citation>
    <scope>NUCLEOTIDE SEQUENCE [LARGE SCALE GENOMIC DNA]</scope>
    <source>
        <strain evidence="7">XCY_ONT2</strain>
    </source>
</reference>
<dbReference type="FunFam" id="2.40.10.10:FF:000036">
    <property type="entry name" value="Trypsin beta"/>
    <property type="match status" value="1"/>
</dbReference>
<dbReference type="PROSITE" id="PS50240">
    <property type="entry name" value="TRYPSIN_DOM"/>
    <property type="match status" value="1"/>
</dbReference>
<proteinExistence type="predicted"/>
<dbReference type="Gene3D" id="2.40.10.10">
    <property type="entry name" value="Trypsin-like serine proteases"/>
    <property type="match status" value="1"/>
</dbReference>
<keyword evidence="4" id="KW-0720">Serine protease</keyword>
<dbReference type="InterPro" id="IPR043504">
    <property type="entry name" value="Peptidase_S1_PA_chymotrypsin"/>
</dbReference>
<keyword evidence="5" id="KW-1015">Disulfide bond</keyword>
<keyword evidence="3" id="KW-0378">Hydrolase</keyword>
<dbReference type="EMBL" id="JAVRBK010000010">
    <property type="protein sequence ID" value="KAK5638684.1"/>
    <property type="molecule type" value="Genomic_DNA"/>
</dbReference>
<dbReference type="GO" id="GO:0006508">
    <property type="term" value="P:proteolysis"/>
    <property type="evidence" value="ECO:0007669"/>
    <property type="project" value="UniProtKB-KW"/>
</dbReference>
<evidence type="ECO:0000256" key="3">
    <source>
        <dbReference type="ARBA" id="ARBA00022801"/>
    </source>
</evidence>
<dbReference type="InterPro" id="IPR009003">
    <property type="entry name" value="Peptidase_S1_PA"/>
</dbReference>
<evidence type="ECO:0000256" key="4">
    <source>
        <dbReference type="ARBA" id="ARBA00022825"/>
    </source>
</evidence>
<dbReference type="PANTHER" id="PTHR24264">
    <property type="entry name" value="TRYPSIN-RELATED"/>
    <property type="match status" value="1"/>
</dbReference>
<feature type="domain" description="Peptidase S1" evidence="6">
    <location>
        <begin position="1"/>
        <end position="177"/>
    </location>
</feature>
<dbReference type="Proteomes" id="UP001329430">
    <property type="component" value="Chromosome 10"/>
</dbReference>
<gene>
    <name evidence="7" type="ORF">RI129_012979</name>
</gene>
<sequence>MTVVAGTNTLIDDHQTNYTVHQAIVHENFDPSILNNDIGILRLTNKINFNDRIQPIPLTDNYPLPGTPCTLAGWGATSYPSQGYPNNLQYINLTTISLDECKEKLIPGSRPITEKKICTLSKEGMGPCGGDSGGGLLNNVNGTLVGIVSWGYSCATGRPDIYTNVHAYLQWMLIEIYTDF</sequence>
<dbReference type="AlphaFoldDB" id="A0AAN7V7D3"/>
<dbReference type="SMART" id="SM00020">
    <property type="entry name" value="Tryp_SPc"/>
    <property type="match status" value="1"/>
</dbReference>
<evidence type="ECO:0000256" key="2">
    <source>
        <dbReference type="ARBA" id="ARBA00022670"/>
    </source>
</evidence>
<dbReference type="Pfam" id="PF00089">
    <property type="entry name" value="Trypsin"/>
    <property type="match status" value="1"/>
</dbReference>
<dbReference type="CDD" id="cd00190">
    <property type="entry name" value="Tryp_SPc"/>
    <property type="match status" value="1"/>
</dbReference>
<evidence type="ECO:0000259" key="6">
    <source>
        <dbReference type="PROSITE" id="PS50240"/>
    </source>
</evidence>
<comment type="subcellular location">
    <subcellularLocation>
        <location evidence="1">Secreted</location>
        <location evidence="1">Extracellular space</location>
    </subcellularLocation>
</comment>
<organism evidence="7 8">
    <name type="scientific">Pyrocoelia pectoralis</name>
    <dbReference type="NCBI Taxonomy" id="417401"/>
    <lineage>
        <taxon>Eukaryota</taxon>
        <taxon>Metazoa</taxon>
        <taxon>Ecdysozoa</taxon>
        <taxon>Arthropoda</taxon>
        <taxon>Hexapoda</taxon>
        <taxon>Insecta</taxon>
        <taxon>Pterygota</taxon>
        <taxon>Neoptera</taxon>
        <taxon>Endopterygota</taxon>
        <taxon>Coleoptera</taxon>
        <taxon>Polyphaga</taxon>
        <taxon>Elateriformia</taxon>
        <taxon>Elateroidea</taxon>
        <taxon>Lampyridae</taxon>
        <taxon>Lampyrinae</taxon>
        <taxon>Pyrocoelia</taxon>
    </lineage>
</organism>
<dbReference type="PANTHER" id="PTHR24264:SF83">
    <property type="entry name" value="COMPLEMENT FACTOR I"/>
    <property type="match status" value="1"/>
</dbReference>
<evidence type="ECO:0000313" key="7">
    <source>
        <dbReference type="EMBL" id="KAK5638684.1"/>
    </source>
</evidence>
<comment type="caution">
    <text evidence="7">The sequence shown here is derived from an EMBL/GenBank/DDBJ whole genome shotgun (WGS) entry which is preliminary data.</text>
</comment>
<dbReference type="GO" id="GO:0004252">
    <property type="term" value="F:serine-type endopeptidase activity"/>
    <property type="evidence" value="ECO:0007669"/>
    <property type="project" value="InterPro"/>
</dbReference>
<dbReference type="SUPFAM" id="SSF50494">
    <property type="entry name" value="Trypsin-like serine proteases"/>
    <property type="match status" value="1"/>
</dbReference>
<protein>
    <recommendedName>
        <fullName evidence="6">Peptidase S1 domain-containing protein</fullName>
    </recommendedName>
</protein>
<evidence type="ECO:0000256" key="1">
    <source>
        <dbReference type="ARBA" id="ARBA00004239"/>
    </source>
</evidence>
<accession>A0AAN7V7D3</accession>
<name>A0AAN7V7D3_9COLE</name>
<dbReference type="InterPro" id="IPR001254">
    <property type="entry name" value="Trypsin_dom"/>
</dbReference>
<dbReference type="GO" id="GO:0005615">
    <property type="term" value="C:extracellular space"/>
    <property type="evidence" value="ECO:0007669"/>
    <property type="project" value="TreeGrafter"/>
</dbReference>
<evidence type="ECO:0000256" key="5">
    <source>
        <dbReference type="ARBA" id="ARBA00023157"/>
    </source>
</evidence>